<dbReference type="InterPro" id="IPR015927">
    <property type="entry name" value="Peptidase_S24_S26A/B/C"/>
</dbReference>
<dbReference type="RefSeq" id="WP_148879116.1">
    <property type="nucleotide sequence ID" value="NZ_CP042813.1"/>
</dbReference>
<keyword evidence="1" id="KW-0805">Transcription regulation</keyword>
<dbReference type="InterPro" id="IPR039418">
    <property type="entry name" value="LexA-like"/>
</dbReference>
<dbReference type="Gene3D" id="2.10.109.10">
    <property type="entry name" value="Umud Fragment, subunit A"/>
    <property type="match status" value="1"/>
</dbReference>
<organism evidence="5 6">
    <name type="scientific">Treponema phagedenis</name>
    <dbReference type="NCBI Taxonomy" id="162"/>
    <lineage>
        <taxon>Bacteria</taxon>
        <taxon>Pseudomonadati</taxon>
        <taxon>Spirochaetota</taxon>
        <taxon>Spirochaetia</taxon>
        <taxon>Spirochaetales</taxon>
        <taxon>Treponemataceae</taxon>
        <taxon>Treponema</taxon>
    </lineage>
</organism>
<dbReference type="InterPro" id="IPR010982">
    <property type="entry name" value="Lambda_DNA-bd_dom_sf"/>
</dbReference>
<sequence length="321" mass="35597">MNNNNEISSRIKIVREDAGENLSEFSRSIGVPRSTLVGYEDKSTIPANVLHAIAVKYNISEEWLLSGNGTMKKQNQEVDKSALCCEATSRQKVDKSAPNDIKDTISYSIEDLALASTAPKFAELEEKMDGKFSAQEEKLNGLQKQLDDLKSAFSSGAKPKADEKVRYRADEVKEAAPPYGADCEADEEETVELPLAENLAAGMPREAFTTGETFSVPAKFLKKRKKYCVAKIKGTSMTDAGIADGAFVLLEMNETPVDDMIVLARYDDQTTLKRLREKEGGGWELRYEDGSGAIIPLKDGEWEVIGWFVRVVGRENEDEKY</sequence>
<accession>A0AAE6IWX2</accession>
<dbReference type="PANTHER" id="PTHR40661">
    <property type="match status" value="1"/>
</dbReference>
<name>A0AAE6IWX2_TREPH</name>
<evidence type="ECO:0000256" key="1">
    <source>
        <dbReference type="ARBA" id="ARBA00023015"/>
    </source>
</evidence>
<dbReference type="InterPro" id="IPR036286">
    <property type="entry name" value="LexA/Signal_pep-like_sf"/>
</dbReference>
<dbReference type="PROSITE" id="PS50943">
    <property type="entry name" value="HTH_CROC1"/>
    <property type="match status" value="1"/>
</dbReference>
<dbReference type="InterPro" id="IPR001387">
    <property type="entry name" value="Cro/C1-type_HTH"/>
</dbReference>
<keyword evidence="3" id="KW-0804">Transcription</keyword>
<keyword evidence="2" id="KW-0238">DNA-binding</keyword>
<dbReference type="SUPFAM" id="SSF47413">
    <property type="entry name" value="lambda repressor-like DNA-binding domains"/>
    <property type="match status" value="1"/>
</dbReference>
<dbReference type="CDD" id="cd06529">
    <property type="entry name" value="S24_LexA-like"/>
    <property type="match status" value="1"/>
</dbReference>
<dbReference type="GO" id="GO:0003677">
    <property type="term" value="F:DNA binding"/>
    <property type="evidence" value="ECO:0007669"/>
    <property type="project" value="UniProtKB-KW"/>
</dbReference>
<dbReference type="EMBL" id="CP042817">
    <property type="protein sequence ID" value="QEJ98742.1"/>
    <property type="molecule type" value="Genomic_DNA"/>
</dbReference>
<proteinExistence type="predicted"/>
<protein>
    <submittedName>
        <fullName evidence="5">Peptidase S24</fullName>
    </submittedName>
</protein>
<feature type="domain" description="HTH cro/C1-type" evidence="4">
    <location>
        <begin position="11"/>
        <end position="64"/>
    </location>
</feature>
<dbReference type="Gene3D" id="1.10.260.40">
    <property type="entry name" value="lambda repressor-like DNA-binding domains"/>
    <property type="match status" value="1"/>
</dbReference>
<dbReference type="PANTHER" id="PTHR40661:SF3">
    <property type="entry name" value="FELS-1 PROPHAGE TRANSCRIPTIONAL REGULATOR"/>
    <property type="match status" value="1"/>
</dbReference>
<evidence type="ECO:0000313" key="5">
    <source>
        <dbReference type="EMBL" id="QEJ98742.1"/>
    </source>
</evidence>
<dbReference type="CDD" id="cd00093">
    <property type="entry name" value="HTH_XRE"/>
    <property type="match status" value="1"/>
</dbReference>
<evidence type="ECO:0000256" key="3">
    <source>
        <dbReference type="ARBA" id="ARBA00023163"/>
    </source>
</evidence>
<dbReference type="Proteomes" id="UP000323594">
    <property type="component" value="Chromosome"/>
</dbReference>
<evidence type="ECO:0000259" key="4">
    <source>
        <dbReference type="PROSITE" id="PS50943"/>
    </source>
</evidence>
<evidence type="ECO:0000313" key="6">
    <source>
        <dbReference type="Proteomes" id="UP000323594"/>
    </source>
</evidence>
<evidence type="ECO:0000256" key="2">
    <source>
        <dbReference type="ARBA" id="ARBA00023125"/>
    </source>
</evidence>
<dbReference type="Pfam" id="PF00717">
    <property type="entry name" value="Peptidase_S24"/>
    <property type="match status" value="1"/>
</dbReference>
<reference evidence="5 6" key="1">
    <citation type="submission" date="2019-08" db="EMBL/GenBank/DDBJ databases">
        <authorList>
            <person name="Kuhnert P."/>
        </authorList>
    </citation>
    <scope>NUCLEOTIDE SEQUENCE [LARGE SCALE GENOMIC DNA]</scope>
    <source>
        <strain evidence="5 6">B36.5</strain>
    </source>
</reference>
<dbReference type="SUPFAM" id="SSF51306">
    <property type="entry name" value="LexA/Signal peptidase"/>
    <property type="match status" value="1"/>
</dbReference>
<gene>
    <name evidence="5" type="ORF">FUT82_12545</name>
</gene>
<dbReference type="AlphaFoldDB" id="A0AAE6IWX2"/>